<gene>
    <name evidence="2" type="ORF">HF685_12805</name>
</gene>
<dbReference type="Proteomes" id="UP000501600">
    <property type="component" value="Chromosome"/>
</dbReference>
<evidence type="ECO:0000313" key="3">
    <source>
        <dbReference type="Proteomes" id="UP000501600"/>
    </source>
</evidence>
<feature type="chain" id="PRO_5026037260" evidence="1">
    <location>
        <begin position="22"/>
        <end position="173"/>
    </location>
</feature>
<dbReference type="KEGG" id="phao:HF685_12805"/>
<keyword evidence="1" id="KW-0732">Signal</keyword>
<keyword evidence="3" id="KW-1185">Reference proteome</keyword>
<dbReference type="AlphaFoldDB" id="A0A6H2DN17"/>
<dbReference type="EMBL" id="CP051217">
    <property type="protein sequence ID" value="QJB70059.1"/>
    <property type="molecule type" value="Genomic_DNA"/>
</dbReference>
<name>A0A6H2DN17_9SPHN</name>
<proteinExistence type="predicted"/>
<evidence type="ECO:0000313" key="2">
    <source>
        <dbReference type="EMBL" id="QJB70059.1"/>
    </source>
</evidence>
<protein>
    <submittedName>
        <fullName evidence="2">Uncharacterized protein</fullName>
    </submittedName>
</protein>
<accession>A0A6H2DN17</accession>
<reference evidence="2 3" key="1">
    <citation type="submission" date="2020-04" db="EMBL/GenBank/DDBJ databases">
        <title>Genome sequence for Sphingorhabdus sp. strain M1.</title>
        <authorList>
            <person name="Park S.-J."/>
        </authorList>
    </citation>
    <scope>NUCLEOTIDE SEQUENCE [LARGE SCALE GENOMIC DNA]</scope>
    <source>
        <strain evidence="2 3">JK6</strain>
    </source>
</reference>
<dbReference type="PROSITE" id="PS51257">
    <property type="entry name" value="PROKAR_LIPOPROTEIN"/>
    <property type="match status" value="1"/>
</dbReference>
<sequence length="173" mass="18580">MKTALLSLSISSLLLSACAMQQGDFPSLAKRPYEDVPANADPVPASGLPTVSSLPSDVQAAVDNAAQQSSSAHSKFLRNLPAVKSRVNAARGAAVSSEAWVVAQMDLASLEMDRSPSVEALAEIDSLYIQRLDDEFERGNLGGAAIIAEKRELIDNQVRLQQDEIDSMKDRLR</sequence>
<dbReference type="RefSeq" id="WP_168820327.1">
    <property type="nucleotide sequence ID" value="NZ_CP051217.1"/>
</dbReference>
<organism evidence="2 3">
    <name type="scientific">Parasphingorhabdus halotolerans</name>
    <dbReference type="NCBI Taxonomy" id="2725558"/>
    <lineage>
        <taxon>Bacteria</taxon>
        <taxon>Pseudomonadati</taxon>
        <taxon>Pseudomonadota</taxon>
        <taxon>Alphaproteobacteria</taxon>
        <taxon>Sphingomonadales</taxon>
        <taxon>Sphingomonadaceae</taxon>
        <taxon>Parasphingorhabdus</taxon>
    </lineage>
</organism>
<evidence type="ECO:0000256" key="1">
    <source>
        <dbReference type="SAM" id="SignalP"/>
    </source>
</evidence>
<feature type="signal peptide" evidence="1">
    <location>
        <begin position="1"/>
        <end position="21"/>
    </location>
</feature>